<evidence type="ECO:0008006" key="4">
    <source>
        <dbReference type="Google" id="ProtNLM"/>
    </source>
</evidence>
<evidence type="ECO:0000256" key="1">
    <source>
        <dbReference type="SAM" id="Phobius"/>
    </source>
</evidence>
<proteinExistence type="predicted"/>
<feature type="transmembrane region" description="Helical" evidence="1">
    <location>
        <begin position="328"/>
        <end position="345"/>
    </location>
</feature>
<evidence type="ECO:0000313" key="3">
    <source>
        <dbReference type="Proteomes" id="UP000475862"/>
    </source>
</evidence>
<dbReference type="GO" id="GO:0005783">
    <property type="term" value="C:endoplasmic reticulum"/>
    <property type="evidence" value="ECO:0007669"/>
    <property type="project" value="TreeGrafter"/>
</dbReference>
<dbReference type="EMBL" id="VYZN01000026">
    <property type="protein sequence ID" value="KAE9535251.1"/>
    <property type="molecule type" value="Genomic_DNA"/>
</dbReference>
<gene>
    <name evidence="2" type="ORF">AGLY_007984</name>
</gene>
<dbReference type="InterPro" id="IPR007720">
    <property type="entry name" value="PigQ/GPI1"/>
</dbReference>
<dbReference type="Proteomes" id="UP000475862">
    <property type="component" value="Unassembled WGS sequence"/>
</dbReference>
<sequence>MENKQVIFFPKTLLGTSDSTVELVGFIKLIKNVRYYFVLPNYIKNTNAGSKVNTIGHFTRNDCRVCFNRTVTNTLCITEINGNLNASLLPGQLDNFVLIIYDASRLYDYGTFKYEGDSQKFICFIMLSKLLSNTENAERQCHLSEVVMFQKFTKYLLIILNVLISSLETKILQFTILRLTLFKHILGVIKNYVWLIDNLKHNKHILSKAKSINYLMSCICDAVLGIIILYILNTTFTSSNELFSYISSISHQVIKVLQGTLQWLMGSPAGLKLNDPLNSLLGTCFLYLVNLWWSFLVLCRPFLELTFQVYVFIGIFGLSYQIAIIEDVLAIVSFHVYCIYVLYNLQRKSLMILAKLFVGRSCNPQPGRTTPYTTQQLYVGTISFAILLFLLPTTLIYYIMRTIMVMAKGILIRLRYVLQVLPVYTTLIWFVKPSSSAGIIKMNIVNNENSSTVVLNTTIVADSWWSTVKHYLPELVEQPPPVSWMTLTKRVCTAPLRKSHLSALPDALKLNN</sequence>
<keyword evidence="1" id="KW-0472">Membrane</keyword>
<feature type="transmembrane region" description="Helical" evidence="1">
    <location>
        <begin position="212"/>
        <end position="232"/>
    </location>
</feature>
<dbReference type="GO" id="GO:0006506">
    <property type="term" value="P:GPI anchor biosynthetic process"/>
    <property type="evidence" value="ECO:0007669"/>
    <property type="project" value="InterPro"/>
</dbReference>
<dbReference type="Pfam" id="PF05024">
    <property type="entry name" value="Gpi1"/>
    <property type="match status" value="1"/>
</dbReference>
<keyword evidence="1" id="KW-1133">Transmembrane helix</keyword>
<dbReference type="OrthoDB" id="70250at2759"/>
<keyword evidence="1" id="KW-0812">Transmembrane</keyword>
<feature type="transmembrane region" description="Helical" evidence="1">
    <location>
        <begin position="412"/>
        <end position="431"/>
    </location>
</feature>
<reference evidence="2 3" key="1">
    <citation type="submission" date="2019-08" db="EMBL/GenBank/DDBJ databases">
        <title>The genome of the soybean aphid Biotype 1, its phylome, world population structure and adaptation to the North American continent.</title>
        <authorList>
            <person name="Giordano R."/>
            <person name="Donthu R.K."/>
            <person name="Hernandez A.G."/>
            <person name="Wright C.L."/>
            <person name="Zimin A.V."/>
        </authorList>
    </citation>
    <scope>NUCLEOTIDE SEQUENCE [LARGE SCALE GENOMIC DNA]</scope>
    <source>
        <tissue evidence="2">Whole aphids</tissue>
    </source>
</reference>
<name>A0A6G0TLY4_APHGL</name>
<comment type="caution">
    <text evidence="2">The sequence shown here is derived from an EMBL/GenBank/DDBJ whole genome shotgun (WGS) entry which is preliminary data.</text>
</comment>
<feature type="transmembrane region" description="Helical" evidence="1">
    <location>
        <begin position="305"/>
        <end position="322"/>
    </location>
</feature>
<keyword evidence="3" id="KW-1185">Reference proteome</keyword>
<organism evidence="2 3">
    <name type="scientific">Aphis glycines</name>
    <name type="common">Soybean aphid</name>
    <dbReference type="NCBI Taxonomy" id="307491"/>
    <lineage>
        <taxon>Eukaryota</taxon>
        <taxon>Metazoa</taxon>
        <taxon>Ecdysozoa</taxon>
        <taxon>Arthropoda</taxon>
        <taxon>Hexapoda</taxon>
        <taxon>Insecta</taxon>
        <taxon>Pterygota</taxon>
        <taxon>Neoptera</taxon>
        <taxon>Paraneoptera</taxon>
        <taxon>Hemiptera</taxon>
        <taxon>Sternorrhyncha</taxon>
        <taxon>Aphidomorpha</taxon>
        <taxon>Aphidoidea</taxon>
        <taxon>Aphididae</taxon>
        <taxon>Aphidini</taxon>
        <taxon>Aphis</taxon>
        <taxon>Aphis</taxon>
    </lineage>
</organism>
<dbReference type="PANTHER" id="PTHR21329">
    <property type="entry name" value="PHOSPHATIDYLINOSITOL N-ACETYLGLUCOSAMINYLTRANSFERASE SUBUNIT Q-RELATED"/>
    <property type="match status" value="1"/>
</dbReference>
<accession>A0A6G0TLY4</accession>
<dbReference type="GO" id="GO:0016020">
    <property type="term" value="C:membrane"/>
    <property type="evidence" value="ECO:0007669"/>
    <property type="project" value="InterPro"/>
</dbReference>
<evidence type="ECO:0000313" key="2">
    <source>
        <dbReference type="EMBL" id="KAE9535251.1"/>
    </source>
</evidence>
<feature type="transmembrane region" description="Helical" evidence="1">
    <location>
        <begin position="377"/>
        <end position="400"/>
    </location>
</feature>
<dbReference type="AlphaFoldDB" id="A0A6G0TLY4"/>
<feature type="transmembrane region" description="Helical" evidence="1">
    <location>
        <begin position="280"/>
        <end position="298"/>
    </location>
</feature>
<protein>
    <recommendedName>
        <fullName evidence="4">Phosphatidylinositol N-acetylglucosaminyltransferase subunit Q</fullName>
    </recommendedName>
</protein>
<dbReference type="PANTHER" id="PTHR21329:SF3">
    <property type="entry name" value="PHOSPHATIDYLINOSITOL N-ACETYLGLUCOSAMINYLTRANSFERASE SUBUNIT Q"/>
    <property type="match status" value="1"/>
</dbReference>